<feature type="domain" description="tRNA/rRNA methyltransferase SpoU type" evidence="6">
    <location>
        <begin position="5"/>
        <end position="154"/>
    </location>
</feature>
<dbReference type="EMBL" id="NBYY01000009">
    <property type="protein sequence ID" value="PCS23516.1"/>
    <property type="molecule type" value="Genomic_DNA"/>
</dbReference>
<dbReference type="NCBIfam" id="TIGR00050">
    <property type="entry name" value="rRNA_methyl_1"/>
    <property type="match status" value="1"/>
</dbReference>
<dbReference type="GO" id="GO:0005829">
    <property type="term" value="C:cytosol"/>
    <property type="evidence" value="ECO:0007669"/>
    <property type="project" value="TreeGrafter"/>
</dbReference>
<evidence type="ECO:0000259" key="6">
    <source>
        <dbReference type="Pfam" id="PF00588"/>
    </source>
</evidence>
<comment type="subunit">
    <text evidence="5">Homodimer.</text>
</comment>
<proteinExistence type="inferred from homology"/>
<evidence type="ECO:0000313" key="8">
    <source>
        <dbReference type="Proteomes" id="UP000219020"/>
    </source>
</evidence>
<dbReference type="GeneID" id="66950957"/>
<dbReference type="PANTHER" id="PTHR42786">
    <property type="entry name" value="TRNA/RRNA METHYLTRANSFERASE"/>
    <property type="match status" value="1"/>
</dbReference>
<keyword evidence="5" id="KW-0963">Cytoplasm</keyword>
<gene>
    <name evidence="5" type="primary">trmJ</name>
    <name evidence="7" type="ORF">BTN49_0484</name>
</gene>
<dbReference type="Gene3D" id="1.10.8.590">
    <property type="match status" value="1"/>
</dbReference>
<comment type="similarity">
    <text evidence="1">Belongs to the class IV-like SAM-binding methyltransferase superfamily. RNA methyltransferase TrmH family.</text>
</comment>
<evidence type="ECO:0000256" key="3">
    <source>
        <dbReference type="ARBA" id="ARBA00022679"/>
    </source>
</evidence>
<dbReference type="SUPFAM" id="SSF75217">
    <property type="entry name" value="alpha/beta knot"/>
    <property type="match status" value="1"/>
</dbReference>
<keyword evidence="3 7" id="KW-0808">Transferase</keyword>
<evidence type="ECO:0000256" key="1">
    <source>
        <dbReference type="ARBA" id="ARBA00007228"/>
    </source>
</evidence>
<comment type="catalytic activity">
    <reaction evidence="5">
        <text>uridine(32) in tRNA + S-adenosyl-L-methionine = 2'-O-methyluridine(32) in tRNA + S-adenosyl-L-homocysteine + H(+)</text>
        <dbReference type="Rhea" id="RHEA:42936"/>
        <dbReference type="Rhea" id="RHEA-COMP:10107"/>
        <dbReference type="Rhea" id="RHEA-COMP:10290"/>
        <dbReference type="ChEBI" id="CHEBI:15378"/>
        <dbReference type="ChEBI" id="CHEBI:57856"/>
        <dbReference type="ChEBI" id="CHEBI:59789"/>
        <dbReference type="ChEBI" id="CHEBI:65315"/>
        <dbReference type="ChEBI" id="CHEBI:74478"/>
        <dbReference type="EC" id="2.1.1.200"/>
    </reaction>
</comment>
<comment type="caution">
    <text evidence="7">The sequence shown here is derived from an EMBL/GenBank/DDBJ whole genome shotgun (WGS) entry which is preliminary data.</text>
</comment>
<accession>A0A2A5T5U2</accession>
<dbReference type="OrthoDB" id="9806346at2"/>
<dbReference type="PANTHER" id="PTHR42786:SF2">
    <property type="entry name" value="TRNA (CYTIDINE_URIDINE-2'-O-)-METHYLTRANSFERASE TRMJ"/>
    <property type="match status" value="1"/>
</dbReference>
<dbReference type="GO" id="GO:0003723">
    <property type="term" value="F:RNA binding"/>
    <property type="evidence" value="ECO:0007669"/>
    <property type="project" value="InterPro"/>
</dbReference>
<keyword evidence="8" id="KW-1185">Reference proteome</keyword>
<dbReference type="AlphaFoldDB" id="A0A2A5T5U2"/>
<dbReference type="CDD" id="cd18093">
    <property type="entry name" value="SpoU-like_TrmJ"/>
    <property type="match status" value="1"/>
</dbReference>
<name>A0A2A5T5U2_9GAMM</name>
<reference evidence="8" key="1">
    <citation type="submission" date="2017-04" db="EMBL/GenBank/DDBJ databases">
        <title>Genome evolution of the luminous symbionts of deep sea anglerfish.</title>
        <authorList>
            <person name="Hendry T.A."/>
        </authorList>
    </citation>
    <scope>NUCLEOTIDE SEQUENCE [LARGE SCALE GENOMIC DNA]</scope>
</reference>
<dbReference type="RefSeq" id="WP_097355797.1">
    <property type="nucleotide sequence ID" value="NZ_CAWNJE010000005.1"/>
</dbReference>
<dbReference type="Proteomes" id="UP000219020">
    <property type="component" value="Unassembled WGS sequence"/>
</dbReference>
<dbReference type="InterPro" id="IPR029026">
    <property type="entry name" value="tRNA_m1G_MTases_N"/>
</dbReference>
<evidence type="ECO:0000313" key="7">
    <source>
        <dbReference type="EMBL" id="PCS23516.1"/>
    </source>
</evidence>
<evidence type="ECO:0000256" key="4">
    <source>
        <dbReference type="ARBA" id="ARBA00022691"/>
    </source>
</evidence>
<dbReference type="Pfam" id="PF00588">
    <property type="entry name" value="SpoU_methylase"/>
    <property type="match status" value="1"/>
</dbReference>
<comment type="subcellular location">
    <subcellularLocation>
        <location evidence="5">Cytoplasm</location>
    </subcellularLocation>
</comment>
<evidence type="ECO:0000256" key="2">
    <source>
        <dbReference type="ARBA" id="ARBA00022603"/>
    </source>
</evidence>
<sequence>MLENIHIVLVSTTHSGNIGSAARAMKVMGLKSMVLVAPECNVDSQAIALAAGARDIANNAHIVDTVEEAVADCGLVIGTSARRRTFDLPILDSRESGIKAIQELSQHSVAFVFGRERTGLSNEELQACHYHVFIPTNPEYGSLNLAMAVQTLCYEARMAWLGQKTTTKGEVKEQLYPLSEDLECFYTHLESVLNETGFINKQHPSMVMTKLRRLFNRARPETKELNILRGILSSVGKINTEKNKNH</sequence>
<dbReference type="GO" id="GO:0106339">
    <property type="term" value="F:tRNA (cytidine(32)-2'-O)-methyltransferase activity"/>
    <property type="evidence" value="ECO:0007669"/>
    <property type="project" value="RHEA"/>
</dbReference>
<dbReference type="InterPro" id="IPR029028">
    <property type="entry name" value="Alpha/beta_knot_MTases"/>
</dbReference>
<keyword evidence="2 5" id="KW-0489">Methyltransferase</keyword>
<organism evidence="7 8">
    <name type="scientific">Candidatus Enterovibrio escicola</name>
    <dbReference type="NCBI Taxonomy" id="1927127"/>
    <lineage>
        <taxon>Bacteria</taxon>
        <taxon>Pseudomonadati</taxon>
        <taxon>Pseudomonadota</taxon>
        <taxon>Gammaproteobacteria</taxon>
        <taxon>Vibrionales</taxon>
        <taxon>Vibrionaceae</taxon>
        <taxon>Enterovibrio</taxon>
    </lineage>
</organism>
<dbReference type="FunFam" id="3.40.1280.10:FF:000006">
    <property type="entry name" value="Uncharacterized tRNA/rRNA methyltransferase HI_0380"/>
    <property type="match status" value="1"/>
</dbReference>
<dbReference type="EC" id="2.1.1.200" evidence="5"/>
<dbReference type="Gene3D" id="3.40.1280.10">
    <property type="match status" value="1"/>
</dbReference>
<comment type="function">
    <text evidence="5">Catalyzes the formation of 2'O-methylated cytidine (Cm32) or 2'O-methylated uridine (Um32) at position 32 in tRNA.</text>
</comment>
<keyword evidence="4 5" id="KW-0949">S-adenosyl-L-methionine</keyword>
<protein>
    <recommendedName>
        <fullName evidence="5">tRNA (cytidine/uridine-2'-O-)-methyltransferase TrmJ</fullName>
        <ecNumber evidence="5">2.1.1.200</ecNumber>
    </recommendedName>
    <alternativeName>
        <fullName evidence="5">tRNA (cytidine(32)/uridine(32)-2'-O)-methyltransferase</fullName>
    </alternativeName>
    <alternativeName>
        <fullName evidence="5">tRNA Cm32/Um32 methyltransferase</fullName>
    </alternativeName>
</protein>
<dbReference type="InterPro" id="IPR004384">
    <property type="entry name" value="RNA_MeTrfase_TrmJ/LasT"/>
</dbReference>
<dbReference type="GO" id="GO:0160206">
    <property type="term" value="F:tRNA (cytidine(32)/uridine(32)-2'-O)-methyltransferase activity"/>
    <property type="evidence" value="ECO:0007669"/>
    <property type="project" value="UniProtKB-EC"/>
</dbReference>
<dbReference type="InterPro" id="IPR001537">
    <property type="entry name" value="SpoU_MeTrfase"/>
</dbReference>
<keyword evidence="5" id="KW-0819">tRNA processing</keyword>
<evidence type="ECO:0000256" key="5">
    <source>
        <dbReference type="RuleBase" id="RU362024"/>
    </source>
</evidence>
<dbReference type="PIRSF" id="PIRSF004808">
    <property type="entry name" value="LasT"/>
    <property type="match status" value="1"/>
</dbReference>
<dbReference type="GO" id="GO:0002128">
    <property type="term" value="P:tRNA nucleoside ribose methylation"/>
    <property type="evidence" value="ECO:0007669"/>
    <property type="project" value="TreeGrafter"/>
</dbReference>
<comment type="catalytic activity">
    <reaction evidence="5">
        <text>cytidine(32) in tRNA + S-adenosyl-L-methionine = 2'-O-methylcytidine(32) in tRNA + S-adenosyl-L-homocysteine + H(+)</text>
        <dbReference type="Rhea" id="RHEA:42932"/>
        <dbReference type="Rhea" id="RHEA-COMP:10288"/>
        <dbReference type="Rhea" id="RHEA-COMP:10289"/>
        <dbReference type="ChEBI" id="CHEBI:15378"/>
        <dbReference type="ChEBI" id="CHEBI:57856"/>
        <dbReference type="ChEBI" id="CHEBI:59789"/>
        <dbReference type="ChEBI" id="CHEBI:74495"/>
        <dbReference type="ChEBI" id="CHEBI:82748"/>
        <dbReference type="EC" id="2.1.1.200"/>
    </reaction>
</comment>
<dbReference type="NCBIfam" id="NF011694">
    <property type="entry name" value="PRK15114.1"/>
    <property type="match status" value="1"/>
</dbReference>